<protein>
    <submittedName>
        <fullName evidence="2">Uncharacterized protein</fullName>
    </submittedName>
</protein>
<evidence type="ECO:0000313" key="2">
    <source>
        <dbReference type="EMBL" id="KAF7637574.1"/>
    </source>
</evidence>
<keyword evidence="3" id="KW-1185">Reference proteome</keyword>
<keyword evidence="1" id="KW-0732">Signal</keyword>
<evidence type="ECO:0000313" key="3">
    <source>
        <dbReference type="Proteomes" id="UP000605970"/>
    </source>
</evidence>
<feature type="signal peptide" evidence="1">
    <location>
        <begin position="1"/>
        <end position="19"/>
    </location>
</feature>
<feature type="chain" id="PRO_5035779542" evidence="1">
    <location>
        <begin position="20"/>
        <end position="93"/>
    </location>
</feature>
<dbReference type="Proteomes" id="UP000605970">
    <property type="component" value="Unassembled WGS sequence"/>
</dbReference>
<comment type="caution">
    <text evidence="2">The sequence shown here is derived from an EMBL/GenBank/DDBJ whole genome shotgun (WGS) entry which is preliminary data.</text>
</comment>
<accession>A0A8S9ZWQ3</accession>
<gene>
    <name evidence="2" type="ORF">Mgra_00002833</name>
</gene>
<evidence type="ECO:0000256" key="1">
    <source>
        <dbReference type="SAM" id="SignalP"/>
    </source>
</evidence>
<organism evidence="2 3">
    <name type="scientific">Meloidogyne graminicola</name>
    <dbReference type="NCBI Taxonomy" id="189291"/>
    <lineage>
        <taxon>Eukaryota</taxon>
        <taxon>Metazoa</taxon>
        <taxon>Ecdysozoa</taxon>
        <taxon>Nematoda</taxon>
        <taxon>Chromadorea</taxon>
        <taxon>Rhabditida</taxon>
        <taxon>Tylenchina</taxon>
        <taxon>Tylenchomorpha</taxon>
        <taxon>Tylenchoidea</taxon>
        <taxon>Meloidogynidae</taxon>
        <taxon>Meloidogyninae</taxon>
        <taxon>Meloidogyne</taxon>
    </lineage>
</organism>
<reference evidence="2" key="1">
    <citation type="journal article" date="2020" name="Ecol. Evol.">
        <title>Genome structure and content of the rice root-knot nematode (Meloidogyne graminicola).</title>
        <authorList>
            <person name="Phan N.T."/>
            <person name="Danchin E.G.J."/>
            <person name="Klopp C."/>
            <person name="Perfus-Barbeoch L."/>
            <person name="Kozlowski D.K."/>
            <person name="Koutsovoulos G.D."/>
            <person name="Lopez-Roques C."/>
            <person name="Bouchez O."/>
            <person name="Zahm M."/>
            <person name="Besnard G."/>
            <person name="Bellafiore S."/>
        </authorList>
    </citation>
    <scope>NUCLEOTIDE SEQUENCE</scope>
    <source>
        <strain evidence="2">VN-18</strain>
    </source>
</reference>
<dbReference type="EMBL" id="JABEBT010000018">
    <property type="protein sequence ID" value="KAF7637574.1"/>
    <property type="molecule type" value="Genomic_DNA"/>
</dbReference>
<proteinExistence type="predicted"/>
<dbReference type="AlphaFoldDB" id="A0A8S9ZWQ3"/>
<sequence>MKHIIIILILTCILHNNMALFRRLVEKKLCKSIEDAKLPDELRFISCGNNLSNSRDKLKNCCKNKEPLCQCIKETVKGTCFFNKLEQYLHCPV</sequence>
<name>A0A8S9ZWQ3_9BILA</name>